<feature type="region of interest" description="Disordered" evidence="1">
    <location>
        <begin position="1"/>
        <end position="20"/>
    </location>
</feature>
<dbReference type="EMBL" id="WBOF01000001">
    <property type="protein sequence ID" value="MQS13722.1"/>
    <property type="molecule type" value="Genomic_DNA"/>
</dbReference>
<keyword evidence="3" id="KW-1185">Reference proteome</keyword>
<dbReference type="OrthoDB" id="4245630at2"/>
<name>A0A6N7KQ64_9ACTN</name>
<reference evidence="2 3" key="1">
    <citation type="submission" date="2019-09" db="EMBL/GenBank/DDBJ databases">
        <title>Genome Sequences of Streptomyces kaniharaensis ATCC 21070.</title>
        <authorList>
            <person name="Zhu W."/>
            <person name="De Crecy-Lagard V."/>
            <person name="Richards N.G."/>
        </authorList>
    </citation>
    <scope>NUCLEOTIDE SEQUENCE [LARGE SCALE GENOMIC DNA]</scope>
    <source>
        <strain evidence="2 3">SF-557</strain>
    </source>
</reference>
<proteinExistence type="predicted"/>
<evidence type="ECO:0000256" key="1">
    <source>
        <dbReference type="SAM" id="MobiDB-lite"/>
    </source>
</evidence>
<evidence type="ECO:0000313" key="2">
    <source>
        <dbReference type="EMBL" id="MQS13722.1"/>
    </source>
</evidence>
<protein>
    <submittedName>
        <fullName evidence="2">Uncharacterized protein</fullName>
    </submittedName>
</protein>
<dbReference type="RefSeq" id="WP_153462161.1">
    <property type="nucleotide sequence ID" value="NZ_WBOF01000001.1"/>
</dbReference>
<dbReference type="AlphaFoldDB" id="A0A6N7KQ64"/>
<sequence length="167" mass="17163">MPGDVKRGERDRYDDPVVPVEKPNVPDLVSAFGKQDVKVELETLTAFAKKVEALLQTMDGSAASASKLQAQTLSGATLISGDKSGEVVEAAALTAAYDKVHTKLVKLHSDLVSQVDAMKLAVGKTAGSYAGNEEATAAAHKAVGTNLGSATKATGANRPASDVGQSL</sequence>
<gene>
    <name evidence="2" type="ORF">F7Q99_15955</name>
</gene>
<accession>A0A6N7KQ64</accession>
<feature type="compositionally biased region" description="Basic and acidic residues" evidence="1">
    <location>
        <begin position="1"/>
        <end position="15"/>
    </location>
</feature>
<dbReference type="Proteomes" id="UP000450000">
    <property type="component" value="Unassembled WGS sequence"/>
</dbReference>
<feature type="region of interest" description="Disordered" evidence="1">
    <location>
        <begin position="148"/>
        <end position="167"/>
    </location>
</feature>
<comment type="caution">
    <text evidence="2">The sequence shown here is derived from an EMBL/GenBank/DDBJ whole genome shotgun (WGS) entry which is preliminary data.</text>
</comment>
<organism evidence="2 3">
    <name type="scientific">Streptomyces kaniharaensis</name>
    <dbReference type="NCBI Taxonomy" id="212423"/>
    <lineage>
        <taxon>Bacteria</taxon>
        <taxon>Bacillati</taxon>
        <taxon>Actinomycetota</taxon>
        <taxon>Actinomycetes</taxon>
        <taxon>Kitasatosporales</taxon>
        <taxon>Streptomycetaceae</taxon>
        <taxon>Streptomyces</taxon>
    </lineage>
</organism>
<evidence type="ECO:0000313" key="3">
    <source>
        <dbReference type="Proteomes" id="UP000450000"/>
    </source>
</evidence>